<dbReference type="Gene3D" id="3.30.50.10">
    <property type="entry name" value="Erythroid Transcription Factor GATA-1, subunit A"/>
    <property type="match status" value="1"/>
</dbReference>
<feature type="domain" description="GATA-type" evidence="3">
    <location>
        <begin position="341"/>
        <end position="380"/>
    </location>
</feature>
<dbReference type="SMART" id="SM00401">
    <property type="entry name" value="ZnF_GATA"/>
    <property type="match status" value="1"/>
</dbReference>
<evidence type="ECO:0000256" key="1">
    <source>
        <dbReference type="ARBA" id="ARBA00023242"/>
    </source>
</evidence>
<proteinExistence type="predicted"/>
<keyword evidence="2" id="KW-0479">Metal-binding</keyword>
<dbReference type="CDD" id="cd00202">
    <property type="entry name" value="ZnF_GATA"/>
    <property type="match status" value="1"/>
</dbReference>
<dbReference type="AlphaFoldDB" id="A0AAV7T9A3"/>
<dbReference type="GO" id="GO:0005634">
    <property type="term" value="C:nucleus"/>
    <property type="evidence" value="ECO:0007669"/>
    <property type="project" value="TreeGrafter"/>
</dbReference>
<dbReference type="PANTHER" id="PTHR47341:SF1">
    <property type="entry name" value="GATA-TYPE ZINC FINGER PROTEIN 1"/>
    <property type="match status" value="1"/>
</dbReference>
<keyword evidence="1" id="KW-0539">Nucleus</keyword>
<dbReference type="EMBL" id="JANPWB010000007">
    <property type="protein sequence ID" value="KAJ1172493.1"/>
    <property type="molecule type" value="Genomic_DNA"/>
</dbReference>
<dbReference type="GO" id="GO:0043565">
    <property type="term" value="F:sequence-specific DNA binding"/>
    <property type="evidence" value="ECO:0007669"/>
    <property type="project" value="InterPro"/>
</dbReference>
<dbReference type="GO" id="GO:0048599">
    <property type="term" value="P:oocyte development"/>
    <property type="evidence" value="ECO:0007669"/>
    <property type="project" value="TreeGrafter"/>
</dbReference>
<evidence type="ECO:0000313" key="4">
    <source>
        <dbReference type="EMBL" id="KAJ1172493.1"/>
    </source>
</evidence>
<evidence type="ECO:0000256" key="2">
    <source>
        <dbReference type="PROSITE-ProRule" id="PRU00094"/>
    </source>
</evidence>
<protein>
    <recommendedName>
        <fullName evidence="3">GATA-type domain-containing protein</fullName>
    </recommendedName>
</protein>
<keyword evidence="2" id="KW-0863">Zinc-finger</keyword>
<dbReference type="GO" id="GO:0006357">
    <property type="term" value="P:regulation of transcription by RNA polymerase II"/>
    <property type="evidence" value="ECO:0007669"/>
    <property type="project" value="TreeGrafter"/>
</dbReference>
<dbReference type="SUPFAM" id="SSF57716">
    <property type="entry name" value="Glucocorticoid receptor-like (DNA-binding domain)"/>
    <property type="match status" value="1"/>
</dbReference>
<sequence>MSTFKTPAEPAEEVVYKETLCIKYRKITQMKREITIASARCSPRDDAVCARGFSQPWCRQRSVILHAQEARNRLLPRYLMESSTYASLLYSFINKMAFCFEVPEPSILYFLQESAKCLPKPAFDDNYLSIIANSHVLQSSSNGTLNQFPPLPGDTMLSVTDTLHNFSSLPLGFPQTHRTCSALDALNLISLECTSLVNAQVLQRQHYAGQQIDKVSQTELTINKETSTRSTCLNECSVEASDLKPSGSRDENSNICLKKTQRKQKTPMKSAERHDPSFRGVRLQMKLEHDKKNFGEYKFVTTAHYSVKCRQKSRKLKPREICLAHEVSRTSSSDEEGSPFVSRNKQCASCKTCKTPLWRDAEDGTPLCNACGIRYKKYGVRCFHCWNIPKKEGKAYSNCANCGGGLRASMGQRKGGKRKFNSYLKLPGGTGCC</sequence>
<dbReference type="Proteomes" id="UP001066276">
    <property type="component" value="Chromosome 4_1"/>
</dbReference>
<dbReference type="Pfam" id="PF00320">
    <property type="entry name" value="GATA"/>
    <property type="match status" value="1"/>
</dbReference>
<dbReference type="InterPro" id="IPR053116">
    <property type="entry name" value="GATA-type_Znf_Regulator"/>
</dbReference>
<dbReference type="InterPro" id="IPR013088">
    <property type="entry name" value="Znf_NHR/GATA"/>
</dbReference>
<dbReference type="GO" id="GO:0007283">
    <property type="term" value="P:spermatogenesis"/>
    <property type="evidence" value="ECO:0007669"/>
    <property type="project" value="TreeGrafter"/>
</dbReference>
<reference evidence="4" key="1">
    <citation type="journal article" date="2022" name="bioRxiv">
        <title>Sequencing and chromosome-scale assembly of the giantPleurodeles waltlgenome.</title>
        <authorList>
            <person name="Brown T."/>
            <person name="Elewa A."/>
            <person name="Iarovenko S."/>
            <person name="Subramanian E."/>
            <person name="Araus A.J."/>
            <person name="Petzold A."/>
            <person name="Susuki M."/>
            <person name="Suzuki K.-i.T."/>
            <person name="Hayashi T."/>
            <person name="Toyoda A."/>
            <person name="Oliveira C."/>
            <person name="Osipova E."/>
            <person name="Leigh N.D."/>
            <person name="Simon A."/>
            <person name="Yun M.H."/>
        </authorList>
    </citation>
    <scope>NUCLEOTIDE SEQUENCE</scope>
    <source>
        <strain evidence="4">20211129_DDA</strain>
        <tissue evidence="4">Liver</tissue>
    </source>
</reference>
<evidence type="ECO:0000259" key="3">
    <source>
        <dbReference type="PROSITE" id="PS50114"/>
    </source>
</evidence>
<dbReference type="PROSITE" id="PS50114">
    <property type="entry name" value="GATA_ZN_FINGER_2"/>
    <property type="match status" value="1"/>
</dbReference>
<accession>A0AAV7T9A3</accession>
<dbReference type="GO" id="GO:0008270">
    <property type="term" value="F:zinc ion binding"/>
    <property type="evidence" value="ECO:0007669"/>
    <property type="project" value="UniProtKB-KW"/>
</dbReference>
<dbReference type="PRINTS" id="PR00619">
    <property type="entry name" value="GATAZNFINGER"/>
</dbReference>
<gene>
    <name evidence="4" type="ORF">NDU88_004339</name>
</gene>
<keyword evidence="2" id="KW-0862">Zinc</keyword>
<dbReference type="InterPro" id="IPR000679">
    <property type="entry name" value="Znf_GATA"/>
</dbReference>
<organism evidence="4 5">
    <name type="scientific">Pleurodeles waltl</name>
    <name type="common">Iberian ribbed newt</name>
    <dbReference type="NCBI Taxonomy" id="8319"/>
    <lineage>
        <taxon>Eukaryota</taxon>
        <taxon>Metazoa</taxon>
        <taxon>Chordata</taxon>
        <taxon>Craniata</taxon>
        <taxon>Vertebrata</taxon>
        <taxon>Euteleostomi</taxon>
        <taxon>Amphibia</taxon>
        <taxon>Batrachia</taxon>
        <taxon>Caudata</taxon>
        <taxon>Salamandroidea</taxon>
        <taxon>Salamandridae</taxon>
        <taxon>Pleurodelinae</taxon>
        <taxon>Pleurodeles</taxon>
    </lineage>
</organism>
<evidence type="ECO:0000313" key="5">
    <source>
        <dbReference type="Proteomes" id="UP001066276"/>
    </source>
</evidence>
<name>A0AAV7T9A3_PLEWA</name>
<dbReference type="PANTHER" id="PTHR47341">
    <property type="entry name" value="GATA-TYPE ZINC FINGER PROTEIN 1"/>
    <property type="match status" value="1"/>
</dbReference>
<keyword evidence="5" id="KW-1185">Reference proteome</keyword>
<comment type="caution">
    <text evidence="4">The sequence shown here is derived from an EMBL/GenBank/DDBJ whole genome shotgun (WGS) entry which is preliminary data.</text>
</comment>